<sequence length="183" mass="20565">MSLIVRRHSHAGTRSSAVYSPCEKYRYALTREWDAGGRRLVFVMLNPSKATELANDPTVERCERRARRLGYGAMRVCNIFAWRETHPDLLKKARDPNGPDNDTQLQEAAIWADDVLCAWGVHGAYLARGAVVAGTMASHDATLLCLGQTKDGHPRHPLYVSYAQEPIPWSPPMQPRSAERRQV</sequence>
<gene>
    <name evidence="1" type="ORF">BOA8489_02654</name>
</gene>
<dbReference type="RefSeq" id="WP_370807201.1">
    <property type="nucleotide sequence ID" value="NZ_FXXQ01000009.1"/>
</dbReference>
<keyword evidence="2" id="KW-1185">Reference proteome</keyword>
<dbReference type="AlphaFoldDB" id="A0A238J1E7"/>
<dbReference type="Pfam" id="PF07799">
    <property type="entry name" value="DUF1643"/>
    <property type="match status" value="1"/>
</dbReference>
<dbReference type="InterPro" id="IPR012441">
    <property type="entry name" value="DUF1643"/>
</dbReference>
<name>A0A238J1E7_9RHOB</name>
<dbReference type="Proteomes" id="UP000201838">
    <property type="component" value="Unassembled WGS sequence"/>
</dbReference>
<proteinExistence type="predicted"/>
<accession>A0A238J1E7</accession>
<protein>
    <recommendedName>
        <fullName evidence="3">DUF1643 domain-containing protein</fullName>
    </recommendedName>
</protein>
<evidence type="ECO:0008006" key="3">
    <source>
        <dbReference type="Google" id="ProtNLM"/>
    </source>
</evidence>
<dbReference type="EMBL" id="FXXQ01000009">
    <property type="protein sequence ID" value="SMX24528.1"/>
    <property type="molecule type" value="Genomic_DNA"/>
</dbReference>
<reference evidence="1 2" key="1">
    <citation type="submission" date="2017-05" db="EMBL/GenBank/DDBJ databases">
        <authorList>
            <person name="Song R."/>
            <person name="Chenine A.L."/>
            <person name="Ruprecht R.M."/>
        </authorList>
    </citation>
    <scope>NUCLEOTIDE SEQUENCE [LARGE SCALE GENOMIC DNA]</scope>
    <source>
        <strain evidence="1 2">CECT 8489</strain>
    </source>
</reference>
<evidence type="ECO:0000313" key="1">
    <source>
        <dbReference type="EMBL" id="SMX24528.1"/>
    </source>
</evidence>
<evidence type="ECO:0000313" key="2">
    <source>
        <dbReference type="Proteomes" id="UP000201838"/>
    </source>
</evidence>
<organism evidence="1 2">
    <name type="scientific">Boseongicola aestuarii</name>
    <dbReference type="NCBI Taxonomy" id="1470561"/>
    <lineage>
        <taxon>Bacteria</taxon>
        <taxon>Pseudomonadati</taxon>
        <taxon>Pseudomonadota</taxon>
        <taxon>Alphaproteobacteria</taxon>
        <taxon>Rhodobacterales</taxon>
        <taxon>Paracoccaceae</taxon>
        <taxon>Boseongicola</taxon>
    </lineage>
</organism>